<feature type="transmembrane region" description="Helical" evidence="9">
    <location>
        <begin position="292"/>
        <end position="312"/>
    </location>
</feature>
<keyword evidence="4" id="KW-1003">Cell membrane</keyword>
<protein>
    <submittedName>
        <fullName evidence="11">Multidrug effflux MFS transporter</fullName>
    </submittedName>
</protein>
<dbReference type="InterPro" id="IPR020846">
    <property type="entry name" value="MFS_dom"/>
</dbReference>
<feature type="transmembrane region" description="Helical" evidence="9">
    <location>
        <begin position="382"/>
        <end position="401"/>
    </location>
</feature>
<organism evidence="11 12">
    <name type="scientific">Nakamurella leprariae</name>
    <dbReference type="NCBI Taxonomy" id="2803911"/>
    <lineage>
        <taxon>Bacteria</taxon>
        <taxon>Bacillati</taxon>
        <taxon>Actinomycetota</taxon>
        <taxon>Actinomycetes</taxon>
        <taxon>Nakamurellales</taxon>
        <taxon>Nakamurellaceae</taxon>
        <taxon>Nakamurella</taxon>
    </lineage>
</organism>
<dbReference type="AlphaFoldDB" id="A0A938YGH3"/>
<comment type="similarity">
    <text evidence="2">Belongs to the major facilitator superfamily. Bcr/CmlA family.</text>
</comment>
<evidence type="ECO:0000256" key="8">
    <source>
        <dbReference type="SAM" id="MobiDB-lite"/>
    </source>
</evidence>
<evidence type="ECO:0000256" key="2">
    <source>
        <dbReference type="ARBA" id="ARBA00006236"/>
    </source>
</evidence>
<evidence type="ECO:0000256" key="7">
    <source>
        <dbReference type="ARBA" id="ARBA00023136"/>
    </source>
</evidence>
<dbReference type="PANTHER" id="PTHR23502">
    <property type="entry name" value="MAJOR FACILITATOR SUPERFAMILY"/>
    <property type="match status" value="1"/>
</dbReference>
<dbReference type="SUPFAM" id="SSF103473">
    <property type="entry name" value="MFS general substrate transporter"/>
    <property type="match status" value="1"/>
</dbReference>
<dbReference type="PROSITE" id="PS50850">
    <property type="entry name" value="MFS"/>
    <property type="match status" value="1"/>
</dbReference>
<feature type="transmembrane region" description="Helical" evidence="9">
    <location>
        <begin position="178"/>
        <end position="200"/>
    </location>
</feature>
<evidence type="ECO:0000256" key="3">
    <source>
        <dbReference type="ARBA" id="ARBA00022448"/>
    </source>
</evidence>
<evidence type="ECO:0000313" key="12">
    <source>
        <dbReference type="Proteomes" id="UP000663792"/>
    </source>
</evidence>
<evidence type="ECO:0000256" key="1">
    <source>
        <dbReference type="ARBA" id="ARBA00004651"/>
    </source>
</evidence>
<feature type="transmembrane region" description="Helical" evidence="9">
    <location>
        <begin position="262"/>
        <end position="280"/>
    </location>
</feature>
<evidence type="ECO:0000256" key="5">
    <source>
        <dbReference type="ARBA" id="ARBA00022692"/>
    </source>
</evidence>
<dbReference type="Gene3D" id="1.20.1720.10">
    <property type="entry name" value="Multidrug resistance protein D"/>
    <property type="match status" value="1"/>
</dbReference>
<gene>
    <name evidence="11" type="ORF">JL106_19405</name>
</gene>
<keyword evidence="7 9" id="KW-0472">Membrane</keyword>
<feature type="transmembrane region" description="Helical" evidence="9">
    <location>
        <begin position="117"/>
        <end position="138"/>
    </location>
</feature>
<name>A0A938YGH3_9ACTN</name>
<feature type="transmembrane region" description="Helical" evidence="9">
    <location>
        <begin position="318"/>
        <end position="341"/>
    </location>
</feature>
<feature type="domain" description="Major facilitator superfamily (MFS) profile" evidence="10">
    <location>
        <begin position="26"/>
        <end position="403"/>
    </location>
</feature>
<feature type="transmembrane region" description="Helical" evidence="9">
    <location>
        <begin position="61"/>
        <end position="80"/>
    </location>
</feature>
<feature type="compositionally biased region" description="Basic and acidic residues" evidence="8">
    <location>
        <begin position="455"/>
        <end position="467"/>
    </location>
</feature>
<feature type="transmembrane region" description="Helical" evidence="9">
    <location>
        <begin position="226"/>
        <end position="250"/>
    </location>
</feature>
<reference evidence="11" key="1">
    <citation type="submission" date="2021-01" db="EMBL/GenBank/DDBJ databases">
        <title>YIM 132084 draft genome.</title>
        <authorList>
            <person name="An D."/>
        </authorList>
    </citation>
    <scope>NUCLEOTIDE SEQUENCE</scope>
    <source>
        <strain evidence="11">YIM 132084</strain>
    </source>
</reference>
<evidence type="ECO:0000256" key="9">
    <source>
        <dbReference type="SAM" id="Phobius"/>
    </source>
</evidence>
<dbReference type="InterPro" id="IPR011701">
    <property type="entry name" value="MFS"/>
</dbReference>
<feature type="transmembrane region" description="Helical" evidence="9">
    <location>
        <begin position="92"/>
        <end position="111"/>
    </location>
</feature>
<dbReference type="Proteomes" id="UP000663792">
    <property type="component" value="Unassembled WGS sequence"/>
</dbReference>
<dbReference type="Pfam" id="PF07690">
    <property type="entry name" value="MFS_1"/>
    <property type="match status" value="1"/>
</dbReference>
<dbReference type="InterPro" id="IPR004812">
    <property type="entry name" value="Efflux_drug-R_Bcr/CmlA"/>
</dbReference>
<dbReference type="InterPro" id="IPR036259">
    <property type="entry name" value="MFS_trans_sf"/>
</dbReference>
<proteinExistence type="inferred from homology"/>
<dbReference type="PANTHER" id="PTHR23502:SF132">
    <property type="entry name" value="POLYAMINE TRANSPORTER 2-RELATED"/>
    <property type="match status" value="1"/>
</dbReference>
<feature type="region of interest" description="Disordered" evidence="8">
    <location>
        <begin position="442"/>
        <end position="467"/>
    </location>
</feature>
<dbReference type="GO" id="GO:1990961">
    <property type="term" value="P:xenobiotic detoxification by transmembrane export across the plasma membrane"/>
    <property type="evidence" value="ECO:0007669"/>
    <property type="project" value="InterPro"/>
</dbReference>
<dbReference type="PROSITE" id="PS00216">
    <property type="entry name" value="SUGAR_TRANSPORT_1"/>
    <property type="match status" value="1"/>
</dbReference>
<feature type="transmembrane region" description="Helical" evidence="9">
    <location>
        <begin position="21"/>
        <end position="41"/>
    </location>
</feature>
<dbReference type="NCBIfam" id="TIGR00710">
    <property type="entry name" value="efflux_Bcr_CflA"/>
    <property type="match status" value="1"/>
</dbReference>
<evidence type="ECO:0000256" key="6">
    <source>
        <dbReference type="ARBA" id="ARBA00022989"/>
    </source>
</evidence>
<sequence>MAVRNAESELHSDGLGAGRPRLTKGITAVAITLSWLGPFSLDAYSPSFPALADEFDVTDTAVQLTLSAVIFGMCLGQIIAGRLSDRFGRKGPVVISMIGYVIASVACALAPTITFLIIARFLQGLTAAGGVATARAVGRDLLAGPQLARFFSHLGAATAIAPIVGPMVGAWLLEIGSWRMIFGMITGLGVLGALMVVVLLPETHTREHRSVQARGTRLSRPSRRRVLIACGAMAFVSGALMAYLAASPFVLQDGYGLSATQYSWVFAANAVGLVTATTMNARLLRRYSSESILNVALPAVTAVGWVLVLVALLGGGLWITLTLLFLLVLAQGFLGANLIAMAMMVERSHAGRVSGLVGMAQFIIGGLTVPLSGLDLPGPVEAMHACIAVFSTVAALIYFFGRRTLAAMPPPLEVEEAAASVPLVQGAEDQVAAAAEAAVEALPQDPGASPAGHETLTRTDRSDRPAQ</sequence>
<keyword evidence="3" id="KW-0813">Transport</keyword>
<dbReference type="EMBL" id="JAERWK010000027">
    <property type="protein sequence ID" value="MBM9469459.1"/>
    <property type="molecule type" value="Genomic_DNA"/>
</dbReference>
<dbReference type="RefSeq" id="WP_205262423.1">
    <property type="nucleotide sequence ID" value="NZ_JAERWK010000027.1"/>
</dbReference>
<dbReference type="InterPro" id="IPR005829">
    <property type="entry name" value="Sugar_transporter_CS"/>
</dbReference>
<comment type="caution">
    <text evidence="11">The sequence shown here is derived from an EMBL/GenBank/DDBJ whole genome shotgun (WGS) entry which is preliminary data.</text>
</comment>
<comment type="subcellular location">
    <subcellularLocation>
        <location evidence="1">Cell membrane</location>
        <topology evidence="1">Multi-pass membrane protein</topology>
    </subcellularLocation>
</comment>
<evidence type="ECO:0000259" key="10">
    <source>
        <dbReference type="PROSITE" id="PS50850"/>
    </source>
</evidence>
<evidence type="ECO:0000313" key="11">
    <source>
        <dbReference type="EMBL" id="MBM9469459.1"/>
    </source>
</evidence>
<dbReference type="GO" id="GO:0005886">
    <property type="term" value="C:plasma membrane"/>
    <property type="evidence" value="ECO:0007669"/>
    <property type="project" value="UniProtKB-SubCell"/>
</dbReference>
<feature type="transmembrane region" description="Helical" evidence="9">
    <location>
        <begin position="353"/>
        <end position="370"/>
    </location>
</feature>
<keyword evidence="5 9" id="KW-0812">Transmembrane</keyword>
<dbReference type="GO" id="GO:0042910">
    <property type="term" value="F:xenobiotic transmembrane transporter activity"/>
    <property type="evidence" value="ECO:0007669"/>
    <property type="project" value="InterPro"/>
</dbReference>
<keyword evidence="12" id="KW-1185">Reference proteome</keyword>
<keyword evidence="6 9" id="KW-1133">Transmembrane helix</keyword>
<evidence type="ECO:0000256" key="4">
    <source>
        <dbReference type="ARBA" id="ARBA00022475"/>
    </source>
</evidence>
<dbReference type="CDD" id="cd17320">
    <property type="entry name" value="MFS_MdfA_MDR_like"/>
    <property type="match status" value="1"/>
</dbReference>
<feature type="transmembrane region" description="Helical" evidence="9">
    <location>
        <begin position="150"/>
        <end position="172"/>
    </location>
</feature>
<accession>A0A938YGH3</accession>